<dbReference type="EMBL" id="UINC01032998">
    <property type="protein sequence ID" value="SVB21576.1"/>
    <property type="molecule type" value="Genomic_DNA"/>
</dbReference>
<feature type="domain" description="Gene product 88" evidence="1">
    <location>
        <begin position="7"/>
        <end position="192"/>
    </location>
</feature>
<name>A0A382C685_9ZZZZ</name>
<gene>
    <name evidence="2" type="ORF">METZ01_LOCUS174430</name>
</gene>
<dbReference type="InterPro" id="IPR020290">
    <property type="entry name" value="Gp88"/>
</dbReference>
<dbReference type="AlphaFoldDB" id="A0A382C685"/>
<proteinExistence type="predicted"/>
<evidence type="ECO:0000259" key="1">
    <source>
        <dbReference type="Pfam" id="PF17338"/>
    </source>
</evidence>
<accession>A0A382C685</accession>
<reference evidence="2" key="1">
    <citation type="submission" date="2018-05" db="EMBL/GenBank/DDBJ databases">
        <authorList>
            <person name="Lanie J.A."/>
            <person name="Ng W.-L."/>
            <person name="Kazmierczak K.M."/>
            <person name="Andrzejewski T.M."/>
            <person name="Davidsen T.M."/>
            <person name="Wayne K.J."/>
            <person name="Tettelin H."/>
            <person name="Glass J.I."/>
            <person name="Rusch D."/>
            <person name="Podicherti R."/>
            <person name="Tsui H.-C.T."/>
            <person name="Winkler M.E."/>
        </authorList>
    </citation>
    <scope>NUCLEOTIDE SEQUENCE</scope>
</reference>
<dbReference type="Pfam" id="PF17338">
    <property type="entry name" value="GP88"/>
    <property type="match status" value="1"/>
</dbReference>
<protein>
    <recommendedName>
        <fullName evidence="1">Gene product 88 domain-containing protein</fullName>
    </recommendedName>
</protein>
<evidence type="ECO:0000313" key="2">
    <source>
        <dbReference type="EMBL" id="SVB21576.1"/>
    </source>
</evidence>
<sequence>MLKKEAKEITGGLSNPDKMPCYAFNLPTDACIVGTMLRDVKGSTCEGCYAHLRGRYRFPIVQAALKRRLSKLHDPRWVEAMVTLIGKDQLFRWHDAGDLQSVQHLKNIFEVCKRTPETRHWLPTRESRFLKLMDPDVVPKNLKIVLSDHMNDQQVAPTWWPYTSGVTTSHELVTCPASSQGNKCLDCRKCWDRGTKRVIYGKH</sequence>
<organism evidence="2">
    <name type="scientific">marine metagenome</name>
    <dbReference type="NCBI Taxonomy" id="408172"/>
    <lineage>
        <taxon>unclassified sequences</taxon>
        <taxon>metagenomes</taxon>
        <taxon>ecological metagenomes</taxon>
    </lineage>
</organism>